<evidence type="ECO:0000256" key="1">
    <source>
        <dbReference type="SAM" id="Phobius"/>
    </source>
</evidence>
<dbReference type="OrthoDB" id="6691119at2"/>
<feature type="transmembrane region" description="Helical" evidence="1">
    <location>
        <begin position="152"/>
        <end position="169"/>
    </location>
</feature>
<name>A0A1D7UYR3_9LEPT</name>
<accession>A0A1D7UYR3</accession>
<keyword evidence="1" id="KW-0812">Transmembrane</keyword>
<dbReference type="KEGG" id="laj:A0128_13280"/>
<keyword evidence="3" id="KW-1185">Reference proteome</keyword>
<gene>
    <name evidence="2" type="ORF">A0128_13280</name>
</gene>
<dbReference type="InterPro" id="IPR024399">
    <property type="entry name" value="DUF2628"/>
</dbReference>
<reference evidence="2 3" key="1">
    <citation type="submission" date="2016-04" db="EMBL/GenBank/DDBJ databases">
        <title>Complete genome seqeunce of Leptospira alstonii serovar Room22.</title>
        <authorList>
            <person name="Nally J.E."/>
            <person name="Bayles D.O."/>
            <person name="Hurley D."/>
            <person name="Fanning S."/>
            <person name="McMahon B.J."/>
            <person name="Arent Z."/>
        </authorList>
    </citation>
    <scope>NUCLEOTIDE SEQUENCE [LARGE SCALE GENOMIC DNA]</scope>
    <source>
        <strain evidence="2 3">GWTS #1</strain>
    </source>
</reference>
<organism evidence="2 3">
    <name type="scientific">Leptospira tipperaryensis</name>
    <dbReference type="NCBI Taxonomy" id="2564040"/>
    <lineage>
        <taxon>Bacteria</taxon>
        <taxon>Pseudomonadati</taxon>
        <taxon>Spirochaetota</taxon>
        <taxon>Spirochaetia</taxon>
        <taxon>Leptospirales</taxon>
        <taxon>Leptospiraceae</taxon>
        <taxon>Leptospira</taxon>
    </lineage>
</organism>
<evidence type="ECO:0008006" key="4">
    <source>
        <dbReference type="Google" id="ProtNLM"/>
    </source>
</evidence>
<feature type="transmembrane region" description="Helical" evidence="1">
    <location>
        <begin position="74"/>
        <end position="92"/>
    </location>
</feature>
<dbReference type="AlphaFoldDB" id="A0A1D7UYR3"/>
<keyword evidence="1" id="KW-0472">Membrane</keyword>
<evidence type="ECO:0000313" key="2">
    <source>
        <dbReference type="EMBL" id="AOP34739.1"/>
    </source>
</evidence>
<proteinExistence type="predicted"/>
<keyword evidence="1" id="KW-1133">Transmembrane helix</keyword>
<dbReference type="EMBL" id="CP015217">
    <property type="protein sequence ID" value="AOP34739.1"/>
    <property type="molecule type" value="Genomic_DNA"/>
</dbReference>
<evidence type="ECO:0000313" key="3">
    <source>
        <dbReference type="Proteomes" id="UP000094197"/>
    </source>
</evidence>
<dbReference type="Proteomes" id="UP000094197">
    <property type="component" value="Chromosome 1"/>
</dbReference>
<protein>
    <recommendedName>
        <fullName evidence="4">DUF2628 domain-containing protein</fullName>
    </recommendedName>
</protein>
<dbReference type="Pfam" id="PF10947">
    <property type="entry name" value="DUF2628"/>
    <property type="match status" value="1"/>
</dbReference>
<feature type="transmembrane region" description="Helical" evidence="1">
    <location>
        <begin position="98"/>
        <end position="117"/>
    </location>
</feature>
<sequence>MIVKGRGNERLQSLLNGYEKDQNREFIGNKADYYFKKWEKMKNNSSALKIYSWNWGSILLGPIWYAYRKMYSIAIIYYALIIGASFVVFYLLKKDLPGSAFGGGALVFGLMGNYTYLDFMSKKTQKIAEDPGKDEMEKLEECKKQGRTDVKAAILAGIPIVVGVILEFVK</sequence>